<dbReference type="RefSeq" id="WP_142765666.1">
    <property type="nucleotide sequence ID" value="NZ_CP041356.1"/>
</dbReference>
<keyword evidence="2" id="KW-1185">Reference proteome</keyword>
<evidence type="ECO:0000313" key="2">
    <source>
        <dbReference type="Proteomes" id="UP000315128"/>
    </source>
</evidence>
<dbReference type="Proteomes" id="UP000315128">
    <property type="component" value="Chromosome"/>
</dbReference>
<reference evidence="1 2" key="1">
    <citation type="submission" date="2019-07" db="EMBL/GenBank/DDBJ databases">
        <title>Genome sequencing of KACC 19320.</title>
        <authorList>
            <person name="Heo J."/>
            <person name="Kim S.-J."/>
            <person name="Kim J.-S."/>
            <person name="Hong S.-B."/>
            <person name="Kwon S.-W."/>
        </authorList>
    </citation>
    <scope>NUCLEOTIDE SEQUENCE [LARGE SCALE GENOMIC DNA]</scope>
    <source>
        <strain evidence="1 2">KACC 19320</strain>
    </source>
</reference>
<dbReference type="OrthoDB" id="1645792at2"/>
<dbReference type="Gene3D" id="3.20.80.10">
    <property type="entry name" value="Regulatory factor, effector binding domain"/>
    <property type="match status" value="1"/>
</dbReference>
<evidence type="ECO:0000313" key="1">
    <source>
        <dbReference type="EMBL" id="QDK70006.1"/>
    </source>
</evidence>
<dbReference type="KEGG" id="lack:FLP15_00970"/>
<sequence length="160" mass="18008">MTFTIEHKDALTLHGWTVKFDGISLATWETIDEVRRLKSEHFITLAKTENLPEKMANSLDGFGYAIGENRTDGFYYFAGVNSAIQAPDFFELPESDYVILTAKGGDSRTLFDRLNTELFADVLPQLKDTYDFIDGFVVEVITAGVPLDAEVELRFPVSKK</sequence>
<accession>A0A514Z605</accession>
<name>A0A514Z605_9LACT</name>
<dbReference type="EMBL" id="CP041356">
    <property type="protein sequence ID" value="QDK70006.1"/>
    <property type="molecule type" value="Genomic_DNA"/>
</dbReference>
<proteinExistence type="predicted"/>
<dbReference type="AlphaFoldDB" id="A0A514Z605"/>
<gene>
    <name evidence="1" type="ORF">FLP15_00970</name>
</gene>
<protein>
    <submittedName>
        <fullName evidence="1">AraC family transcriptional regulator</fullName>
    </submittedName>
</protein>
<organism evidence="1 2">
    <name type="scientific">Lactococcus protaetiae</name>
    <dbReference type="NCBI Taxonomy" id="2592653"/>
    <lineage>
        <taxon>Bacteria</taxon>
        <taxon>Bacillati</taxon>
        <taxon>Bacillota</taxon>
        <taxon>Bacilli</taxon>
        <taxon>Lactobacillales</taxon>
        <taxon>Streptococcaceae</taxon>
        <taxon>Lactococcus</taxon>
    </lineage>
</organism>
<dbReference type="InterPro" id="IPR011256">
    <property type="entry name" value="Reg_factor_effector_dom_sf"/>
</dbReference>